<keyword evidence="3" id="KW-1185">Reference proteome</keyword>
<accession>A0A834MH70</accession>
<dbReference type="Proteomes" id="UP000625711">
    <property type="component" value="Unassembled WGS sequence"/>
</dbReference>
<protein>
    <submittedName>
        <fullName evidence="2">Uncharacterized protein</fullName>
    </submittedName>
</protein>
<dbReference type="EMBL" id="JAACXV010000332">
    <property type="protein sequence ID" value="KAF7279900.1"/>
    <property type="molecule type" value="Genomic_DNA"/>
</dbReference>
<gene>
    <name evidence="2" type="ORF">GWI33_006605</name>
</gene>
<dbReference type="Gene3D" id="2.130.10.30">
    <property type="entry name" value="Regulator of chromosome condensation 1/beta-lactamase-inhibitor protein II"/>
    <property type="match status" value="2"/>
</dbReference>
<dbReference type="OrthoDB" id="70707at2759"/>
<evidence type="ECO:0000256" key="1">
    <source>
        <dbReference type="PROSITE-ProRule" id="PRU00235"/>
    </source>
</evidence>
<dbReference type="GO" id="GO:0005743">
    <property type="term" value="C:mitochondrial inner membrane"/>
    <property type="evidence" value="ECO:0007669"/>
    <property type="project" value="TreeGrafter"/>
</dbReference>
<dbReference type="InterPro" id="IPR009091">
    <property type="entry name" value="RCC1/BLIP-II"/>
</dbReference>
<dbReference type="InterPro" id="IPR053035">
    <property type="entry name" value="Mitochondrial_GEF_domain"/>
</dbReference>
<evidence type="ECO:0000313" key="3">
    <source>
        <dbReference type="Proteomes" id="UP000625711"/>
    </source>
</evidence>
<dbReference type="PRINTS" id="PR00633">
    <property type="entry name" value="RCCNDNSATION"/>
</dbReference>
<dbReference type="SUPFAM" id="SSF50985">
    <property type="entry name" value="RCC1/BLIP-II"/>
    <property type="match status" value="1"/>
</dbReference>
<dbReference type="Pfam" id="PF13540">
    <property type="entry name" value="RCC1_2"/>
    <property type="match status" value="2"/>
</dbReference>
<feature type="repeat" description="RCC1" evidence="1">
    <location>
        <begin position="282"/>
        <end position="335"/>
    </location>
</feature>
<dbReference type="GO" id="GO:0005085">
    <property type="term" value="F:guanyl-nucleotide exchange factor activity"/>
    <property type="evidence" value="ECO:0007669"/>
    <property type="project" value="TreeGrafter"/>
</dbReference>
<dbReference type="InterPro" id="IPR000408">
    <property type="entry name" value="Reg_chr_condens"/>
</dbReference>
<sequence length="425" mass="47130">MRHFKQMFSKKYLSFAGLQFSRGVKRKYPINPDHVNELPVFQYATSKQNYRRVFAWGNAQTGALGFKGLIDKDVMVLKCPKRLSFGEKFEVTNAAAGFGFSLFAVNSDTNVKLYGTGLNTDSQIGYHEIRKGFPLEVVFYPQPISLPIKDPTKTKIKKIAAGRAHSVVLTDEGVFTMGNNSYGQCGRKIIENEDYIRSNTIHHIQNINNKEIIDIECGQDHSLFITADGSVYSCGWGADGQTGLGHFKNSDCLSKINGDIENEKIVKISCRSDFVMALSEKGDVFGWGNTEYGQMSLPDDEQQLCHPTHIKMLQGHGKFKSVASAGSFCLAANENGEVFTWGYGLLGKNDFQPESKVVQVFCGLYHAAAVTNYGDLYIWGRNKSGCLGLGDEKDQSFPLKVCLAGHVKKVYCGIDHTIALCKPFI</sequence>
<feature type="repeat" description="RCC1" evidence="1">
    <location>
        <begin position="51"/>
        <end position="107"/>
    </location>
</feature>
<dbReference type="PANTHER" id="PTHR46337:SF1">
    <property type="entry name" value="RCC1-LIKE G EXCHANGING FACTOR-LIKE PROTEIN"/>
    <property type="match status" value="1"/>
</dbReference>
<reference evidence="2" key="1">
    <citation type="submission" date="2020-08" db="EMBL/GenBank/DDBJ databases">
        <title>Genome sequencing and assembly of the red palm weevil Rhynchophorus ferrugineus.</title>
        <authorList>
            <person name="Dias G.B."/>
            <person name="Bergman C.M."/>
            <person name="Manee M."/>
        </authorList>
    </citation>
    <scope>NUCLEOTIDE SEQUENCE</scope>
    <source>
        <strain evidence="2">AA-2017</strain>
        <tissue evidence="2">Whole larva</tissue>
    </source>
</reference>
<feature type="repeat" description="RCC1" evidence="1">
    <location>
        <begin position="172"/>
        <end position="228"/>
    </location>
</feature>
<feature type="repeat" description="RCC1" evidence="1">
    <location>
        <begin position="111"/>
        <end position="172"/>
    </location>
</feature>
<dbReference type="PANTHER" id="PTHR46337">
    <property type="entry name" value="RCC1-LIKE G EXCHANGING FACTOR-LIKE PROTEIN"/>
    <property type="match status" value="1"/>
</dbReference>
<proteinExistence type="predicted"/>
<dbReference type="GO" id="GO:0070131">
    <property type="term" value="P:positive regulation of mitochondrial translation"/>
    <property type="evidence" value="ECO:0007669"/>
    <property type="project" value="TreeGrafter"/>
</dbReference>
<dbReference type="Pfam" id="PF00415">
    <property type="entry name" value="RCC1"/>
    <property type="match status" value="3"/>
</dbReference>
<feature type="repeat" description="RCC1" evidence="1">
    <location>
        <begin position="374"/>
        <end position="423"/>
    </location>
</feature>
<name>A0A834MH70_RHYFE</name>
<dbReference type="GO" id="GO:0019843">
    <property type="term" value="F:rRNA binding"/>
    <property type="evidence" value="ECO:0007669"/>
    <property type="project" value="TreeGrafter"/>
</dbReference>
<evidence type="ECO:0000313" key="2">
    <source>
        <dbReference type="EMBL" id="KAF7279900.1"/>
    </source>
</evidence>
<organism evidence="2 3">
    <name type="scientific">Rhynchophorus ferrugineus</name>
    <name type="common">Red palm weevil</name>
    <name type="synonym">Curculio ferrugineus</name>
    <dbReference type="NCBI Taxonomy" id="354439"/>
    <lineage>
        <taxon>Eukaryota</taxon>
        <taxon>Metazoa</taxon>
        <taxon>Ecdysozoa</taxon>
        <taxon>Arthropoda</taxon>
        <taxon>Hexapoda</taxon>
        <taxon>Insecta</taxon>
        <taxon>Pterygota</taxon>
        <taxon>Neoptera</taxon>
        <taxon>Endopterygota</taxon>
        <taxon>Coleoptera</taxon>
        <taxon>Polyphaga</taxon>
        <taxon>Cucujiformia</taxon>
        <taxon>Curculionidae</taxon>
        <taxon>Dryophthorinae</taxon>
        <taxon>Rhynchophorus</taxon>
    </lineage>
</organism>
<dbReference type="AlphaFoldDB" id="A0A834MH70"/>
<comment type="caution">
    <text evidence="2">The sequence shown here is derived from an EMBL/GenBank/DDBJ whole genome shotgun (WGS) entry which is preliminary data.</text>
</comment>
<dbReference type="PROSITE" id="PS50012">
    <property type="entry name" value="RCC1_3"/>
    <property type="match status" value="5"/>
</dbReference>